<protein>
    <submittedName>
        <fullName evidence="3">Uncharacterized protein</fullName>
    </submittedName>
</protein>
<organism evidence="3 4">
    <name type="scientific">Aetokthonos hydrillicola Thurmond2011</name>
    <dbReference type="NCBI Taxonomy" id="2712845"/>
    <lineage>
        <taxon>Bacteria</taxon>
        <taxon>Bacillati</taxon>
        <taxon>Cyanobacteriota</taxon>
        <taxon>Cyanophyceae</taxon>
        <taxon>Nostocales</taxon>
        <taxon>Hapalosiphonaceae</taxon>
        <taxon>Aetokthonos</taxon>
    </lineage>
</organism>
<keyword evidence="2" id="KW-0812">Transmembrane</keyword>
<dbReference type="EMBL" id="JAALHA020000038">
    <property type="protein sequence ID" value="MDR9900711.1"/>
    <property type="molecule type" value="Genomic_DNA"/>
</dbReference>
<keyword evidence="1" id="KW-0175">Coiled coil</keyword>
<evidence type="ECO:0000313" key="3">
    <source>
        <dbReference type="EMBL" id="MDR9900711.1"/>
    </source>
</evidence>
<name>A0AAP5MA18_9CYAN</name>
<comment type="caution">
    <text evidence="3">The sequence shown here is derived from an EMBL/GenBank/DDBJ whole genome shotgun (WGS) entry which is preliminary data.</text>
</comment>
<accession>A0AAP5MA18</accession>
<evidence type="ECO:0000256" key="2">
    <source>
        <dbReference type="SAM" id="Phobius"/>
    </source>
</evidence>
<sequence>MSLIVTWIFSASFMWLAKSLFKIYLPFSSWNIFLQTIGVLSFLVAIISVWLTWKTEKDNSLQVAAARKEEKIISSLESQEKLLLEHIARARTFEDLLLNTQKDVDDLRNQIWRLSAQVQQTDTESVMLRKMDLLERKLAHFEKVG</sequence>
<keyword evidence="4" id="KW-1185">Reference proteome</keyword>
<reference evidence="4" key="1">
    <citation type="journal article" date="2021" name="Science">
        <title>Hunting the eagle killer: A cyanobacterial neurotoxin causes vacuolar myelinopathy.</title>
        <authorList>
            <person name="Breinlinger S."/>
            <person name="Phillips T.J."/>
            <person name="Haram B.N."/>
            <person name="Mares J."/>
            <person name="Martinez Yerena J.A."/>
            <person name="Hrouzek P."/>
            <person name="Sobotka R."/>
            <person name="Henderson W.M."/>
            <person name="Schmieder P."/>
            <person name="Williams S.M."/>
            <person name="Lauderdale J.D."/>
            <person name="Wilde H.D."/>
            <person name="Gerrin W."/>
            <person name="Kust A."/>
            <person name="Washington J.W."/>
            <person name="Wagner C."/>
            <person name="Geier B."/>
            <person name="Liebeke M."/>
            <person name="Enke H."/>
            <person name="Niedermeyer T.H.J."/>
            <person name="Wilde S.B."/>
        </authorList>
    </citation>
    <scope>NUCLEOTIDE SEQUENCE [LARGE SCALE GENOMIC DNA]</scope>
    <source>
        <strain evidence="4">Thurmond2011</strain>
    </source>
</reference>
<gene>
    <name evidence="3" type="ORF">G7B40_040195</name>
</gene>
<evidence type="ECO:0000256" key="1">
    <source>
        <dbReference type="SAM" id="Coils"/>
    </source>
</evidence>
<feature type="coiled-coil region" evidence="1">
    <location>
        <begin position="90"/>
        <end position="124"/>
    </location>
</feature>
<keyword evidence="2" id="KW-1133">Transmembrane helix</keyword>
<dbReference type="AlphaFoldDB" id="A0AAP5MA18"/>
<keyword evidence="2" id="KW-0472">Membrane</keyword>
<dbReference type="RefSeq" id="WP_208342370.1">
    <property type="nucleotide sequence ID" value="NZ_CAWQFN010000136.1"/>
</dbReference>
<proteinExistence type="predicted"/>
<dbReference type="Proteomes" id="UP000667802">
    <property type="component" value="Unassembled WGS sequence"/>
</dbReference>
<evidence type="ECO:0000313" key="4">
    <source>
        <dbReference type="Proteomes" id="UP000667802"/>
    </source>
</evidence>
<feature type="transmembrane region" description="Helical" evidence="2">
    <location>
        <begin position="29"/>
        <end position="53"/>
    </location>
</feature>